<dbReference type="AlphaFoldDB" id="A0A8J7WQI7"/>
<reference evidence="6" key="1">
    <citation type="submission" date="2021-04" db="EMBL/GenBank/DDBJ databases">
        <title>Genome based classification of Actinospica acidithermotolerans sp. nov., an actinobacterium isolated from an Indonesian hot spring.</title>
        <authorList>
            <person name="Kusuma A.B."/>
            <person name="Putra K.E."/>
            <person name="Nafisah S."/>
            <person name="Loh J."/>
            <person name="Nouioui I."/>
            <person name="Goodfellow M."/>
        </authorList>
    </citation>
    <scope>NUCLEOTIDE SEQUENCE</scope>
    <source>
        <strain evidence="6">DSM 45618</strain>
    </source>
</reference>
<dbReference type="PANTHER" id="PTHR45527">
    <property type="entry name" value="NONRIBOSOMAL PEPTIDE SYNTHETASE"/>
    <property type="match status" value="1"/>
</dbReference>
<proteinExistence type="inferred from homology"/>
<dbReference type="GO" id="GO:0005737">
    <property type="term" value="C:cytoplasm"/>
    <property type="evidence" value="ECO:0007669"/>
    <property type="project" value="TreeGrafter"/>
</dbReference>
<evidence type="ECO:0000313" key="6">
    <source>
        <dbReference type="EMBL" id="MBS2966796.1"/>
    </source>
</evidence>
<evidence type="ECO:0000259" key="5">
    <source>
        <dbReference type="PROSITE" id="PS50075"/>
    </source>
</evidence>
<keyword evidence="7" id="KW-1185">Reference proteome</keyword>
<dbReference type="PROSITE" id="PS50075">
    <property type="entry name" value="CARRIER"/>
    <property type="match status" value="1"/>
</dbReference>
<gene>
    <name evidence="6" type="ORF">KGA66_27415</name>
</gene>
<dbReference type="EMBL" id="JAGSXH010000197">
    <property type="protein sequence ID" value="MBS2966796.1"/>
    <property type="molecule type" value="Genomic_DNA"/>
</dbReference>
<dbReference type="InterPro" id="IPR036736">
    <property type="entry name" value="ACP-like_sf"/>
</dbReference>
<dbReference type="Gene3D" id="3.30.300.30">
    <property type="match status" value="1"/>
</dbReference>
<evidence type="ECO:0000256" key="2">
    <source>
        <dbReference type="ARBA" id="ARBA00006432"/>
    </source>
</evidence>
<protein>
    <submittedName>
        <fullName evidence="6">AMP-binding protein</fullName>
    </submittedName>
</protein>
<dbReference type="Gene3D" id="2.30.38.10">
    <property type="entry name" value="Luciferase, Domain 3"/>
    <property type="match status" value="1"/>
</dbReference>
<dbReference type="GO" id="GO:0044550">
    <property type="term" value="P:secondary metabolite biosynthetic process"/>
    <property type="evidence" value="ECO:0007669"/>
    <property type="project" value="TreeGrafter"/>
</dbReference>
<evidence type="ECO:0000313" key="7">
    <source>
        <dbReference type="Proteomes" id="UP000677913"/>
    </source>
</evidence>
<dbReference type="InterPro" id="IPR009081">
    <property type="entry name" value="PP-bd_ACP"/>
</dbReference>
<dbReference type="InterPro" id="IPR020806">
    <property type="entry name" value="PKS_PP-bd"/>
</dbReference>
<dbReference type="SUPFAM" id="SSF56801">
    <property type="entry name" value="Acetyl-CoA synthetase-like"/>
    <property type="match status" value="1"/>
</dbReference>
<keyword evidence="4" id="KW-0597">Phosphoprotein</keyword>
<accession>A0A8J7WQI7</accession>
<comment type="cofactor">
    <cofactor evidence="1">
        <name>pantetheine 4'-phosphate</name>
        <dbReference type="ChEBI" id="CHEBI:47942"/>
    </cofactor>
</comment>
<dbReference type="PROSITE" id="PS00012">
    <property type="entry name" value="PHOSPHOPANTETHEINE"/>
    <property type="match status" value="1"/>
</dbReference>
<feature type="non-terminal residue" evidence="6">
    <location>
        <position position="1"/>
    </location>
</feature>
<name>A0A8J7WQI7_9ACTN</name>
<sequence>RDRGYWGRPGLTAQRFVPDPFSGVAGSRLYRTGDLVCWRPDGGLEFLGRSDHQVKVRGFRVELGEVETALAAHDAVAACVVIAHRHDDGPVQLVAYVQPVSGRAVSVAQLREFMAERVPQYMVPSSVMVLDRLPLSPNGKVDRAALPSAQDDRAAAARQFVAPRDALERLIARAWAEVLGAEPIGIHENFFELGGHSLHAAQATSRIERTLRTRLSVRELFDNPTVERLAACMRAEDGAAQRLERVAGVVEKVRDLTPAERAQRLRGTEGEIR</sequence>
<comment type="similarity">
    <text evidence="2">Belongs to the ATP-dependent AMP-binding enzyme family.</text>
</comment>
<dbReference type="PANTHER" id="PTHR45527:SF1">
    <property type="entry name" value="FATTY ACID SYNTHASE"/>
    <property type="match status" value="1"/>
</dbReference>
<dbReference type="RefSeq" id="WP_211472215.1">
    <property type="nucleotide sequence ID" value="NZ_JAGSXH010000197.1"/>
</dbReference>
<dbReference type="Pfam" id="PF00550">
    <property type="entry name" value="PP-binding"/>
    <property type="match status" value="1"/>
</dbReference>
<keyword evidence="3" id="KW-0596">Phosphopantetheine</keyword>
<dbReference type="InterPro" id="IPR006162">
    <property type="entry name" value="Ppantetheine_attach_site"/>
</dbReference>
<evidence type="ECO:0000256" key="4">
    <source>
        <dbReference type="ARBA" id="ARBA00022553"/>
    </source>
</evidence>
<dbReference type="Pfam" id="PF13193">
    <property type="entry name" value="AMP-binding_C"/>
    <property type="match status" value="1"/>
</dbReference>
<comment type="caution">
    <text evidence="6">The sequence shown here is derived from an EMBL/GenBank/DDBJ whole genome shotgun (WGS) entry which is preliminary data.</text>
</comment>
<feature type="domain" description="Carrier" evidence="5">
    <location>
        <begin position="162"/>
        <end position="237"/>
    </location>
</feature>
<dbReference type="InterPro" id="IPR045851">
    <property type="entry name" value="AMP-bd_C_sf"/>
</dbReference>
<evidence type="ECO:0000256" key="1">
    <source>
        <dbReference type="ARBA" id="ARBA00001957"/>
    </source>
</evidence>
<dbReference type="SMART" id="SM00823">
    <property type="entry name" value="PKS_PP"/>
    <property type="match status" value="1"/>
</dbReference>
<evidence type="ECO:0000256" key="3">
    <source>
        <dbReference type="ARBA" id="ARBA00022450"/>
    </source>
</evidence>
<dbReference type="FunFam" id="1.10.1200.10:FF:000005">
    <property type="entry name" value="Nonribosomal peptide synthetase 1"/>
    <property type="match status" value="1"/>
</dbReference>
<dbReference type="SUPFAM" id="SSF47336">
    <property type="entry name" value="ACP-like"/>
    <property type="match status" value="1"/>
</dbReference>
<dbReference type="Gene3D" id="1.10.1200.10">
    <property type="entry name" value="ACP-like"/>
    <property type="match status" value="1"/>
</dbReference>
<dbReference type="FunFam" id="3.30.300.30:FF:000010">
    <property type="entry name" value="Enterobactin synthetase component F"/>
    <property type="match status" value="1"/>
</dbReference>
<organism evidence="6 7">
    <name type="scientific">Actinocrinis puniceicyclus</name>
    <dbReference type="NCBI Taxonomy" id="977794"/>
    <lineage>
        <taxon>Bacteria</taxon>
        <taxon>Bacillati</taxon>
        <taxon>Actinomycetota</taxon>
        <taxon>Actinomycetes</taxon>
        <taxon>Catenulisporales</taxon>
        <taxon>Actinospicaceae</taxon>
        <taxon>Actinocrinis</taxon>
    </lineage>
</organism>
<dbReference type="InterPro" id="IPR025110">
    <property type="entry name" value="AMP-bd_C"/>
</dbReference>
<dbReference type="Proteomes" id="UP000677913">
    <property type="component" value="Unassembled WGS sequence"/>
</dbReference>
<dbReference type="GO" id="GO:0031177">
    <property type="term" value="F:phosphopantetheine binding"/>
    <property type="evidence" value="ECO:0007669"/>
    <property type="project" value="InterPro"/>
</dbReference>
<dbReference type="GO" id="GO:0043041">
    <property type="term" value="P:amino acid activation for nonribosomal peptide biosynthetic process"/>
    <property type="evidence" value="ECO:0007669"/>
    <property type="project" value="TreeGrafter"/>
</dbReference>